<dbReference type="GO" id="GO:0008270">
    <property type="term" value="F:zinc ion binding"/>
    <property type="evidence" value="ECO:0007669"/>
    <property type="project" value="UniProtKB-KW"/>
</dbReference>
<feature type="domain" description="C2H2-type" evidence="9">
    <location>
        <begin position="307"/>
        <end position="337"/>
    </location>
</feature>
<proteinExistence type="predicted"/>
<organism evidence="10 11">
    <name type="scientific">Thelonectria olida</name>
    <dbReference type="NCBI Taxonomy" id="1576542"/>
    <lineage>
        <taxon>Eukaryota</taxon>
        <taxon>Fungi</taxon>
        <taxon>Dikarya</taxon>
        <taxon>Ascomycota</taxon>
        <taxon>Pezizomycotina</taxon>
        <taxon>Sordariomycetes</taxon>
        <taxon>Hypocreomycetidae</taxon>
        <taxon>Hypocreales</taxon>
        <taxon>Nectriaceae</taxon>
        <taxon>Thelonectria</taxon>
    </lineage>
</organism>
<dbReference type="Pfam" id="PF00096">
    <property type="entry name" value="zf-C2H2"/>
    <property type="match status" value="3"/>
</dbReference>
<dbReference type="InterPro" id="IPR013087">
    <property type="entry name" value="Znf_C2H2_type"/>
</dbReference>
<feature type="region of interest" description="Disordered" evidence="8">
    <location>
        <begin position="1"/>
        <end position="52"/>
    </location>
</feature>
<feature type="compositionally biased region" description="Low complexity" evidence="8">
    <location>
        <begin position="93"/>
        <end position="106"/>
    </location>
</feature>
<keyword evidence="1" id="KW-0479">Metal-binding</keyword>
<dbReference type="GO" id="GO:0000981">
    <property type="term" value="F:DNA-binding transcription factor activity, RNA polymerase II-specific"/>
    <property type="evidence" value="ECO:0007669"/>
    <property type="project" value="TreeGrafter"/>
</dbReference>
<evidence type="ECO:0000256" key="1">
    <source>
        <dbReference type="ARBA" id="ARBA00022723"/>
    </source>
</evidence>
<dbReference type="FunFam" id="3.30.160.60:FF:000032">
    <property type="entry name" value="Krueppel-like factor 4"/>
    <property type="match status" value="1"/>
</dbReference>
<dbReference type="EMBL" id="JAGPYM010000030">
    <property type="protein sequence ID" value="KAH6877349.1"/>
    <property type="molecule type" value="Genomic_DNA"/>
</dbReference>
<gene>
    <name evidence="10" type="ORF">B0T10DRAFT_532380</name>
</gene>
<protein>
    <recommendedName>
        <fullName evidence="9">C2H2-type domain-containing protein</fullName>
    </recommendedName>
</protein>
<dbReference type="PANTHER" id="PTHR23235">
    <property type="entry name" value="KRUEPPEL-LIKE TRANSCRIPTION FACTOR"/>
    <property type="match status" value="1"/>
</dbReference>
<dbReference type="SMART" id="SM00355">
    <property type="entry name" value="ZnF_C2H2"/>
    <property type="match status" value="3"/>
</dbReference>
<evidence type="ECO:0000256" key="3">
    <source>
        <dbReference type="ARBA" id="ARBA00022771"/>
    </source>
</evidence>
<dbReference type="PANTHER" id="PTHR23235:SF120">
    <property type="entry name" value="KRUPPEL-LIKE FACTOR 15"/>
    <property type="match status" value="1"/>
</dbReference>
<name>A0A9P9AKH9_9HYPO</name>
<dbReference type="AlphaFoldDB" id="A0A9P9AKH9"/>
<feature type="domain" description="C2H2-type" evidence="9">
    <location>
        <begin position="338"/>
        <end position="365"/>
    </location>
</feature>
<feature type="compositionally biased region" description="Polar residues" evidence="8">
    <location>
        <begin position="198"/>
        <end position="212"/>
    </location>
</feature>
<dbReference type="Gene3D" id="3.30.160.60">
    <property type="entry name" value="Classic Zinc Finger"/>
    <property type="match status" value="3"/>
</dbReference>
<feature type="region of interest" description="Disordered" evidence="8">
    <location>
        <begin position="92"/>
        <end position="272"/>
    </location>
</feature>
<evidence type="ECO:0000259" key="9">
    <source>
        <dbReference type="PROSITE" id="PS50157"/>
    </source>
</evidence>
<evidence type="ECO:0000256" key="4">
    <source>
        <dbReference type="ARBA" id="ARBA00022833"/>
    </source>
</evidence>
<dbReference type="InterPro" id="IPR036236">
    <property type="entry name" value="Znf_C2H2_sf"/>
</dbReference>
<evidence type="ECO:0000256" key="6">
    <source>
        <dbReference type="ARBA" id="ARBA00023163"/>
    </source>
</evidence>
<dbReference type="Proteomes" id="UP000777438">
    <property type="component" value="Unassembled WGS sequence"/>
</dbReference>
<feature type="domain" description="C2H2-type" evidence="9">
    <location>
        <begin position="275"/>
        <end position="304"/>
    </location>
</feature>
<keyword evidence="11" id="KW-1185">Reference proteome</keyword>
<evidence type="ECO:0000256" key="2">
    <source>
        <dbReference type="ARBA" id="ARBA00022737"/>
    </source>
</evidence>
<sequence>MDLTPPSLTASPVPPHQRSFKLPPALPQTPCPLNGPGAGYPSPSRLSPPLPVLASANSLSTRLMPQRFSEPDPLLPPSAAMSHPAWVTPDQMVAPPVSGPSSSTVPHMLPPEYDSFPPYDAGIPASFGAHDSYLPPPNHSYSHPPPPSTSGPSRAPPPPIPPRPPYGYLHDPSAQRVRMEGSSSYYPAFERHPYPASVPTSTPYSSEGSPFATNLPPGLGDASIPQWPKQDYDASPEYGNPQASGSDLGGDRRASKNNRTRRPARKHTTKEEANFQCEVKGCGKFFSRSYNYKSHLETHDEKREYPFPCPIDGCTKKFVRKTDLQRHHQSVHMKERNHKCDYCGRLFARKDTLRRHMEDGCSKRFDIGTLNLQEEGFGALDMLNRPDRSSHGSRHGG</sequence>
<evidence type="ECO:0000256" key="8">
    <source>
        <dbReference type="SAM" id="MobiDB-lite"/>
    </source>
</evidence>
<dbReference type="PROSITE" id="PS50157">
    <property type="entry name" value="ZINC_FINGER_C2H2_2"/>
    <property type="match status" value="3"/>
</dbReference>
<feature type="compositionally biased region" description="Polar residues" evidence="8">
    <location>
        <begin position="1"/>
        <end position="10"/>
    </location>
</feature>
<evidence type="ECO:0000256" key="7">
    <source>
        <dbReference type="PROSITE-ProRule" id="PRU00042"/>
    </source>
</evidence>
<dbReference type="GO" id="GO:0000978">
    <property type="term" value="F:RNA polymerase II cis-regulatory region sequence-specific DNA binding"/>
    <property type="evidence" value="ECO:0007669"/>
    <property type="project" value="TreeGrafter"/>
</dbReference>
<feature type="compositionally biased region" description="Basic residues" evidence="8">
    <location>
        <begin position="255"/>
        <end position="268"/>
    </location>
</feature>
<evidence type="ECO:0000313" key="11">
    <source>
        <dbReference type="Proteomes" id="UP000777438"/>
    </source>
</evidence>
<dbReference type="SUPFAM" id="SSF57667">
    <property type="entry name" value="beta-beta-alpha zinc fingers"/>
    <property type="match status" value="2"/>
</dbReference>
<keyword evidence="4" id="KW-0862">Zinc</keyword>
<keyword evidence="6" id="KW-0804">Transcription</keyword>
<accession>A0A9P9AKH9</accession>
<keyword evidence="5" id="KW-0805">Transcription regulation</keyword>
<feature type="compositionally biased region" description="Pro residues" evidence="8">
    <location>
        <begin position="134"/>
        <end position="165"/>
    </location>
</feature>
<comment type="caution">
    <text evidence="10">The sequence shown here is derived from an EMBL/GenBank/DDBJ whole genome shotgun (WGS) entry which is preliminary data.</text>
</comment>
<keyword evidence="2" id="KW-0677">Repeat</keyword>
<evidence type="ECO:0000256" key="5">
    <source>
        <dbReference type="ARBA" id="ARBA00023015"/>
    </source>
</evidence>
<keyword evidence="3 7" id="KW-0863">Zinc-finger</keyword>
<evidence type="ECO:0000313" key="10">
    <source>
        <dbReference type="EMBL" id="KAH6877349.1"/>
    </source>
</evidence>
<reference evidence="10 11" key="1">
    <citation type="journal article" date="2021" name="Nat. Commun.">
        <title>Genetic determinants of endophytism in the Arabidopsis root mycobiome.</title>
        <authorList>
            <person name="Mesny F."/>
            <person name="Miyauchi S."/>
            <person name="Thiergart T."/>
            <person name="Pickel B."/>
            <person name="Atanasova L."/>
            <person name="Karlsson M."/>
            <person name="Huettel B."/>
            <person name="Barry K.W."/>
            <person name="Haridas S."/>
            <person name="Chen C."/>
            <person name="Bauer D."/>
            <person name="Andreopoulos W."/>
            <person name="Pangilinan J."/>
            <person name="LaButti K."/>
            <person name="Riley R."/>
            <person name="Lipzen A."/>
            <person name="Clum A."/>
            <person name="Drula E."/>
            <person name="Henrissat B."/>
            <person name="Kohler A."/>
            <person name="Grigoriev I.V."/>
            <person name="Martin F.M."/>
            <person name="Hacquard S."/>
        </authorList>
    </citation>
    <scope>NUCLEOTIDE SEQUENCE [LARGE SCALE GENOMIC DNA]</scope>
    <source>
        <strain evidence="10 11">MPI-CAGE-CH-0241</strain>
    </source>
</reference>
<dbReference type="OrthoDB" id="6910977at2759"/>
<dbReference type="PROSITE" id="PS00028">
    <property type="entry name" value="ZINC_FINGER_C2H2_1"/>
    <property type="match status" value="2"/>
</dbReference>